<evidence type="ECO:0000256" key="3">
    <source>
        <dbReference type="ARBA" id="ARBA00008400"/>
    </source>
</evidence>
<dbReference type="EC" id="2.-.-.-" evidence="7"/>
<keyword evidence="7" id="KW-1133">Transmembrane helix</keyword>
<evidence type="ECO:0000256" key="4">
    <source>
        <dbReference type="ARBA" id="ARBA00020831"/>
    </source>
</evidence>
<evidence type="ECO:0000259" key="9">
    <source>
        <dbReference type="Pfam" id="PF04987"/>
    </source>
</evidence>
<comment type="subcellular location">
    <subcellularLocation>
        <location evidence="1 7">Endoplasmic reticulum membrane</location>
        <topology evidence="1 7">Multi-pass membrane protein</topology>
    </subcellularLocation>
</comment>
<dbReference type="Pfam" id="PF04987">
    <property type="entry name" value="PigN"/>
    <property type="match status" value="1"/>
</dbReference>
<organism evidence="10">
    <name type="scientific">Rhodnius prolixus</name>
    <name type="common">Triatomid bug</name>
    <dbReference type="NCBI Taxonomy" id="13249"/>
    <lineage>
        <taxon>Eukaryota</taxon>
        <taxon>Metazoa</taxon>
        <taxon>Ecdysozoa</taxon>
        <taxon>Arthropoda</taxon>
        <taxon>Hexapoda</taxon>
        <taxon>Insecta</taxon>
        <taxon>Pterygota</taxon>
        <taxon>Neoptera</taxon>
        <taxon>Paraneoptera</taxon>
        <taxon>Hemiptera</taxon>
        <taxon>Heteroptera</taxon>
        <taxon>Panheteroptera</taxon>
        <taxon>Cimicomorpha</taxon>
        <taxon>Reduviidae</taxon>
        <taxon>Triatominae</taxon>
        <taxon>Rhodnius</taxon>
    </lineage>
</organism>
<evidence type="ECO:0000256" key="7">
    <source>
        <dbReference type="RuleBase" id="RU367138"/>
    </source>
</evidence>
<feature type="transmembrane region" description="Helical" evidence="7">
    <location>
        <begin position="801"/>
        <end position="817"/>
    </location>
</feature>
<dbReference type="Gene3D" id="3.40.720.10">
    <property type="entry name" value="Alkaline Phosphatase, subunit A"/>
    <property type="match status" value="1"/>
</dbReference>
<evidence type="ECO:0000256" key="6">
    <source>
        <dbReference type="ARBA" id="ARBA00022824"/>
    </source>
</evidence>
<evidence type="ECO:0000256" key="8">
    <source>
        <dbReference type="SAM" id="MobiDB-lite"/>
    </source>
</evidence>
<sequence length="901" mass="104269">MESNQRKILDIFPGKSLFIFWLSAIIVHTILLLSAWDMFPAEDAYPELPPATEPRHIASSKRAVLFLVGALNASVFYRTMNSMEYSMINSIVTESGRWGITWSSDQSSTENLQRLLSGTVNNDLAWFNTSTLSKPDDLVKYLNQVIYIGSKVNVEHINTTKWEIYSYPENWDIYTKKYDDVAMDMWVTDQTKTLLKDLKFLKTLPTEKTLFIIYFDGVKTLNKYEGKYSVKIGEAVARILLNIEAIVYRFKKTFNDEKTLFILASDYSTSDIKEYVSDAPTNVATPIIAWGRQITGHLLTKTKEWSVLIRDRKDIDPEDLTTLLACLLGIPTPAHSVGQLPFNYLWQNSSIIARCAMANVKQLQALYKSISDRVNLGALVKLSDLFSPVDSGKLDSLYSTFEVNVDRGKYNVVIDETNTLIMRLLDGINHYRYYYSRMAKLLAFGAYSGWLLYLCSDMIDSSIKVTNRTPSKARDIRQSPRENDEKHSTAVPETSAKHWTNFWKRLLIRSTKLSGLINILYIAISTLVTALIISAAWPARIIIYLLTMLTTWWTVLKYRKRWLACRNFLLIRNALFSRVEFCAFLMLLILTCCFFLNNIVLSVIMLLMMLVLPFADYQHVQNCYLADWMLSSIMLHFSLCYSSELSTNLIWYLLQAIFGMICSLVASKILATKLVDCPLLVLSLLAIILAVITNYLLQENIITKNFWLWTIILIIVLNVFIGSNVFPVRLMQNCNFLSVPYLLTAEGYEPITFLSIVVNLYSWVNVETYNKDNEEQRLPFMNEIPYKLRMKRKQIKWKDKRRAFICFTYILVSYLALGNDKNIIHVFKNINMGYNYTNWSPLFIFLVKTHLHDHDSEHVLLDNHETVWQKHENRATMYAHHNGDCRIHTIDYCYSGEHFDH</sequence>
<name>A0A4P6D7J7_RHOPR</name>
<comment type="caution">
    <text evidence="7">Lacks conserved residue(s) required for the propagation of feature annotation.</text>
</comment>
<keyword evidence="5 7" id="KW-0337">GPI-anchor biosynthesis</keyword>
<feature type="transmembrane region" description="Helical" evidence="7">
    <location>
        <begin position="541"/>
        <end position="558"/>
    </location>
</feature>
<dbReference type="InterPro" id="IPR017852">
    <property type="entry name" value="GPI_EtnP_transferase_1_C"/>
</dbReference>
<feature type="transmembrane region" description="Helical" evidence="7">
    <location>
        <begin position="513"/>
        <end position="535"/>
    </location>
</feature>
<protein>
    <recommendedName>
        <fullName evidence="4 7">GPI ethanolamine phosphate transferase 1</fullName>
        <ecNumber evidence="7">2.-.-.-</ecNumber>
    </recommendedName>
</protein>
<keyword evidence="7" id="KW-0812">Transmembrane</keyword>
<feature type="transmembrane region" description="Helical" evidence="7">
    <location>
        <begin position="579"/>
        <end position="612"/>
    </location>
</feature>
<dbReference type="PANTHER" id="PTHR12250">
    <property type="entry name" value="PHOSPHATIDYLINOSITOL GLYCAN, CLASS N"/>
    <property type="match status" value="1"/>
</dbReference>
<comment type="function">
    <text evidence="7">Ethanolamine phosphate transferase involved in glycosylphosphatidylinositol-anchor biosynthesis. Transfers ethanolamine phosphate to the first alpha-1,4-linked mannose of the glycosylphosphatidylinositol precursor of GPI-anchor.</text>
</comment>
<dbReference type="InterPro" id="IPR017850">
    <property type="entry name" value="Alkaline_phosphatase_core_sf"/>
</dbReference>
<feature type="transmembrane region" description="Helical" evidence="7">
    <location>
        <begin position="706"/>
        <end position="727"/>
    </location>
</feature>
<dbReference type="GO" id="GO:0051377">
    <property type="term" value="F:mannose-ethanolamine phosphotransferase activity"/>
    <property type="evidence" value="ECO:0007669"/>
    <property type="project" value="UniProtKB-UniRule"/>
</dbReference>
<feature type="compositionally biased region" description="Basic and acidic residues" evidence="8">
    <location>
        <begin position="472"/>
        <end position="488"/>
    </location>
</feature>
<evidence type="ECO:0000256" key="2">
    <source>
        <dbReference type="ARBA" id="ARBA00004687"/>
    </source>
</evidence>
<dbReference type="GO" id="GO:0005789">
    <property type="term" value="C:endoplasmic reticulum membrane"/>
    <property type="evidence" value="ECO:0007669"/>
    <property type="project" value="UniProtKB-SubCell"/>
</dbReference>
<keyword evidence="7" id="KW-0808">Transferase</keyword>
<keyword evidence="7" id="KW-0472">Membrane</keyword>
<proteinExistence type="inferred from homology"/>
<comment type="pathway">
    <text evidence="2 7">Glycolipid biosynthesis; glycosylphosphatidylinositol-anchor biosynthesis.</text>
</comment>
<feature type="transmembrane region" description="Helical" evidence="7">
    <location>
        <begin position="679"/>
        <end position="697"/>
    </location>
</feature>
<feature type="region of interest" description="Disordered" evidence="8">
    <location>
        <begin position="470"/>
        <end position="490"/>
    </location>
</feature>
<evidence type="ECO:0000256" key="5">
    <source>
        <dbReference type="ARBA" id="ARBA00022502"/>
    </source>
</evidence>
<dbReference type="UniPathway" id="UPA00196"/>
<dbReference type="EMBL" id="GHKJ01000012">
    <property type="protein sequence ID" value="MOY45042.1"/>
    <property type="molecule type" value="Transcribed_RNA"/>
</dbReference>
<evidence type="ECO:0000256" key="1">
    <source>
        <dbReference type="ARBA" id="ARBA00004477"/>
    </source>
</evidence>
<feature type="transmembrane region" description="Helical" evidence="7">
    <location>
        <begin position="12"/>
        <end position="36"/>
    </location>
</feature>
<evidence type="ECO:0000313" key="10">
    <source>
        <dbReference type="EMBL" id="MOY45042.1"/>
    </source>
</evidence>
<accession>A0A4P6D7J7</accession>
<comment type="similarity">
    <text evidence="3 7">Belongs to the PIGG/PIGN/PIGO family. PIGN subfamily.</text>
</comment>
<feature type="transmembrane region" description="Helical" evidence="7">
    <location>
        <begin position="649"/>
        <end position="667"/>
    </location>
</feature>
<dbReference type="PANTHER" id="PTHR12250:SF0">
    <property type="entry name" value="GPI ETHANOLAMINE PHOSPHATE TRANSFERASE 1"/>
    <property type="match status" value="1"/>
</dbReference>
<keyword evidence="6 7" id="KW-0256">Endoplasmic reticulum</keyword>
<dbReference type="AlphaFoldDB" id="A0A4P6D7J7"/>
<dbReference type="InterPro" id="IPR007070">
    <property type="entry name" value="GPI_EtnP_transferase_1"/>
</dbReference>
<dbReference type="GO" id="GO:0006506">
    <property type="term" value="P:GPI anchor biosynthetic process"/>
    <property type="evidence" value="ECO:0007669"/>
    <property type="project" value="UniProtKB-UniPathway"/>
</dbReference>
<reference evidence="10" key="1">
    <citation type="submission" date="2019-04" db="EMBL/GenBank/DDBJ databases">
        <title>Analysis of the testis transcriptome of the Chagas disease vector Rhodnius prolixus.</title>
        <authorList>
            <person name="Cesar J."/>
            <person name="Ribeiro J.M."/>
            <person name="Pereira M.H."/>
            <person name="Araujo R.N."/>
            <person name="Gontijo N.F."/>
            <person name="Pessoa G."/>
            <person name="Sant'Anna M.V."/>
            <person name="Sorgine M.H."/>
            <person name="Majerowicz D."/>
            <person name="Carvalho A.B."/>
            <person name="Braz G."/>
            <person name="Mesquita R."/>
            <person name="Lagerblad P.O."/>
            <person name="Koerich L.B."/>
        </authorList>
    </citation>
    <scope>NUCLEOTIDE SEQUENCE</scope>
</reference>
<feature type="domain" description="GPI ethanolamine phosphate transferase 1 C-terminal" evidence="9">
    <location>
        <begin position="427"/>
        <end position="820"/>
    </location>
</feature>